<dbReference type="Gene3D" id="3.40.50.300">
    <property type="entry name" value="P-loop containing nucleotide triphosphate hydrolases"/>
    <property type="match status" value="1"/>
</dbReference>
<dbReference type="PROSITE" id="PS50005">
    <property type="entry name" value="TPR"/>
    <property type="match status" value="1"/>
</dbReference>
<dbReference type="SUPFAM" id="SSF50494">
    <property type="entry name" value="Trypsin-like serine proteases"/>
    <property type="match status" value="1"/>
</dbReference>
<dbReference type="SUPFAM" id="SSF48452">
    <property type="entry name" value="TPR-like"/>
    <property type="match status" value="3"/>
</dbReference>
<dbReference type="InterPro" id="IPR009003">
    <property type="entry name" value="Peptidase_S1_PA"/>
</dbReference>
<feature type="repeat" description="TPR" evidence="1">
    <location>
        <begin position="716"/>
        <end position="749"/>
    </location>
</feature>
<dbReference type="InterPro" id="IPR011990">
    <property type="entry name" value="TPR-like_helical_dom_sf"/>
</dbReference>
<dbReference type="Pfam" id="PF13374">
    <property type="entry name" value="TPR_10"/>
    <property type="match status" value="1"/>
</dbReference>
<comment type="caution">
    <text evidence="2">The sequence shown here is derived from an EMBL/GenBank/DDBJ whole genome shotgun (WGS) entry which is preliminary data.</text>
</comment>
<accession>A0AA41QA08</accession>
<keyword evidence="3" id="KW-1185">Reference proteome</keyword>
<dbReference type="InterPro" id="IPR019734">
    <property type="entry name" value="TPR_rpt"/>
</dbReference>
<dbReference type="Proteomes" id="UP001165378">
    <property type="component" value="Unassembled WGS sequence"/>
</dbReference>
<dbReference type="PANTHER" id="PTHR46082">
    <property type="entry name" value="ATP/GTP-BINDING PROTEIN-RELATED"/>
    <property type="match status" value="1"/>
</dbReference>
<dbReference type="PANTHER" id="PTHR46082:SF6">
    <property type="entry name" value="AAA+ ATPASE DOMAIN-CONTAINING PROTEIN-RELATED"/>
    <property type="match status" value="1"/>
</dbReference>
<evidence type="ECO:0000256" key="1">
    <source>
        <dbReference type="PROSITE-ProRule" id="PRU00339"/>
    </source>
</evidence>
<dbReference type="RefSeq" id="WP_235058775.1">
    <property type="nucleotide sequence ID" value="NZ_JAKFHA010000070.1"/>
</dbReference>
<reference evidence="2" key="1">
    <citation type="submission" date="2022-01" db="EMBL/GenBank/DDBJ databases">
        <title>Genome-Based Taxonomic Classification of the Phylum Actinobacteria.</title>
        <authorList>
            <person name="Gao Y."/>
        </authorList>
    </citation>
    <scope>NUCLEOTIDE SEQUENCE</scope>
    <source>
        <strain evidence="2">KLBMP 8922</strain>
    </source>
</reference>
<sequence length="982" mass="104269">MDLRRVVEVWCRHGQFSTGYLVADGLVLTSYHGVGCCRPPEDVPPGSIQVRALEPVGKTDWVPGDVCWPPHAVDAGSHRELDVALIRLAVGVVAAESGVVPPVRFGRITGPDRVAADGVGFPDAEVRQGSTRRDSMPVRGHIDPAHGVKSGLLTLKVDVGIVPSRTGTSGEHPWKGVSGTAVFCGDLLVGVVAVDRRLADTASVLSLVPVFTLPQLDGFTEHFAACTVADVGSANAAASPRFTPGGGNLPTVLPDVFVGRDAEMAALCGVGTAGVVVITQTVHGLAGIGKSTLALCYAIGQMPGRLVSWRLTADTPEHITAGLAELARYVGAGPPTAPVEEAARHAKSWLGRHGGWLLIVDNAPHPAALGDLLHGLHKQGEVVITTRFAGPWPGATVELEPLPPEASVDLLAAHANLRGAESRDELRLLADELGHLPLALVHAGAFIGEAAVAVSDYLAGLRSAPGEILDIEHPDEETGALPPSVARTLRITVKHIHRTNAEAGRLLSRLAWFAPEAIPRSLAAIPGQSAVQAAQAVRLLRSYSMVNLSDDGSIGMHRLVQLLLRTPGPDDPLRSPDAVALAQAAAGAAVAAAAPEGGRPEPASWPTWRALLPHIDALARRSDASDVSVPLAGVFGNAAVFADDQGLIEDAVRLATAGWTCLVHHLGEQAPETLSARNNMAGAIDSAGRLYEALPIYEANLADRVRLHGPGHPATCHARHNLAYAYENSGRLDEAIRLFEENLELRRRALDPDDTDLIAAADSLAGAYESRGDYDRAIELYLSTLAEAVERHGAEHPRALVTRNNLAYTYESIGRLDLAVPLYEETLRLRRKVLGEKHPYTLMSRNNLAVAYRGIGRVAEAHDELDALLADNIRILGVDHPDNIVYRSNLARVIAASGEWTHALPVFEENADEAVRVLGDAQIPTILARKYLAQAYLQVGRAEEGRTLLDAVYADAQRFLGEDHPLVTGFHGSDRGAAVAED</sequence>
<organism evidence="2 3">
    <name type="scientific">Yinghuangia soli</name>
    <dbReference type="NCBI Taxonomy" id="2908204"/>
    <lineage>
        <taxon>Bacteria</taxon>
        <taxon>Bacillati</taxon>
        <taxon>Actinomycetota</taxon>
        <taxon>Actinomycetes</taxon>
        <taxon>Kitasatosporales</taxon>
        <taxon>Streptomycetaceae</taxon>
        <taxon>Yinghuangia</taxon>
    </lineage>
</organism>
<evidence type="ECO:0000313" key="2">
    <source>
        <dbReference type="EMBL" id="MCF2533981.1"/>
    </source>
</evidence>
<evidence type="ECO:0000313" key="3">
    <source>
        <dbReference type="Proteomes" id="UP001165378"/>
    </source>
</evidence>
<dbReference type="SMART" id="SM00028">
    <property type="entry name" value="TPR"/>
    <property type="match status" value="3"/>
</dbReference>
<proteinExistence type="predicted"/>
<dbReference type="InterPro" id="IPR053137">
    <property type="entry name" value="NLR-like"/>
</dbReference>
<dbReference type="Pfam" id="PF13176">
    <property type="entry name" value="TPR_7"/>
    <property type="match status" value="1"/>
</dbReference>
<dbReference type="Gene3D" id="1.25.40.10">
    <property type="entry name" value="Tetratricopeptide repeat domain"/>
    <property type="match status" value="2"/>
</dbReference>
<name>A0AA41QA08_9ACTN</name>
<dbReference type="InterPro" id="IPR027417">
    <property type="entry name" value="P-loop_NTPase"/>
</dbReference>
<dbReference type="EMBL" id="JAKFHA010000070">
    <property type="protein sequence ID" value="MCF2533981.1"/>
    <property type="molecule type" value="Genomic_DNA"/>
</dbReference>
<keyword evidence="1" id="KW-0802">TPR repeat</keyword>
<protein>
    <submittedName>
        <fullName evidence="2">Tetratricopeptide repeat protein</fullName>
    </submittedName>
</protein>
<dbReference type="SUPFAM" id="SSF52540">
    <property type="entry name" value="P-loop containing nucleoside triphosphate hydrolases"/>
    <property type="match status" value="1"/>
</dbReference>
<dbReference type="AlphaFoldDB" id="A0AA41QA08"/>
<gene>
    <name evidence="2" type="ORF">LZ495_43115</name>
</gene>
<dbReference type="Pfam" id="PF13424">
    <property type="entry name" value="TPR_12"/>
    <property type="match status" value="2"/>
</dbReference>